<evidence type="ECO:0000256" key="10">
    <source>
        <dbReference type="HAMAP-Rule" id="MF_01405"/>
    </source>
</evidence>
<feature type="binding site" evidence="10">
    <location>
        <begin position="231"/>
        <end position="236"/>
    </location>
    <ligand>
        <name>substrate</name>
    </ligand>
</feature>
<dbReference type="Pfam" id="PF01725">
    <property type="entry name" value="Ham1p_like"/>
    <property type="match status" value="1"/>
</dbReference>
<dbReference type="PANTHER" id="PTHR11067:SF9">
    <property type="entry name" value="INOSINE TRIPHOSPHATE PYROPHOSPHATASE"/>
    <property type="match status" value="1"/>
</dbReference>
<evidence type="ECO:0000256" key="3">
    <source>
        <dbReference type="ARBA" id="ARBA00022723"/>
    </source>
</evidence>
<dbReference type="GO" id="GO:0017111">
    <property type="term" value="F:ribonucleoside triphosphate phosphatase activity"/>
    <property type="evidence" value="ECO:0007669"/>
    <property type="project" value="InterPro"/>
</dbReference>
<dbReference type="RefSeq" id="WP_016185537.1">
    <property type="nucleotide sequence ID" value="NZ_ASWO01000005.1"/>
</dbReference>
<comment type="function">
    <text evidence="10">Pyrophosphatase that catalyzes the hydrolysis of nucleoside triphosphates to their monophosphate derivatives, with a high preference for the non-canonical purine nucleotides XTP (xanthosine triphosphate), dITP (deoxyinosine triphosphate) and ITP. Seems to function as a house-cleaning enzyme that removes non-canonical purine nucleotides from the nucleotide pool, thus preventing their incorporation into DNA/RNA and avoiding chromosomal lesions.</text>
</comment>
<comment type="cofactor">
    <cofactor evidence="10">
        <name>Mg(2+)</name>
        <dbReference type="ChEBI" id="CHEBI:18420"/>
    </cofactor>
    <text evidence="10">Binds 1 Mg(2+) ion per subunit.</text>
</comment>
<dbReference type="AlphaFoldDB" id="S0P4Z2"/>
<keyword evidence="7 10" id="KW-0546">Nucleotide metabolism</keyword>
<dbReference type="PATRIC" id="fig|1140003.3.peg.1043"/>
<dbReference type="eggNOG" id="COG0127">
    <property type="taxonomic scope" value="Bacteria"/>
</dbReference>
<dbReference type="InterPro" id="IPR002637">
    <property type="entry name" value="RdgB/HAM1"/>
</dbReference>
<proteinExistence type="inferred from homology"/>
<dbReference type="STRING" id="1140003.OMY_01085"/>
<comment type="catalytic activity">
    <reaction evidence="8 10">
        <text>dITP + H2O = dIMP + diphosphate + H(+)</text>
        <dbReference type="Rhea" id="RHEA:28342"/>
        <dbReference type="ChEBI" id="CHEBI:15377"/>
        <dbReference type="ChEBI" id="CHEBI:15378"/>
        <dbReference type="ChEBI" id="CHEBI:33019"/>
        <dbReference type="ChEBI" id="CHEBI:61194"/>
        <dbReference type="ChEBI" id="CHEBI:61382"/>
        <dbReference type="EC" id="3.6.1.66"/>
    </reaction>
</comment>
<comment type="catalytic activity">
    <reaction evidence="10">
        <text>ITP + H2O = IMP + diphosphate + H(+)</text>
        <dbReference type="Rhea" id="RHEA:29399"/>
        <dbReference type="ChEBI" id="CHEBI:15377"/>
        <dbReference type="ChEBI" id="CHEBI:15378"/>
        <dbReference type="ChEBI" id="CHEBI:33019"/>
        <dbReference type="ChEBI" id="CHEBI:58053"/>
        <dbReference type="ChEBI" id="CHEBI:61402"/>
        <dbReference type="EC" id="3.6.1.66"/>
    </reaction>
</comment>
<feature type="binding site" evidence="10">
    <location>
        <position position="399"/>
    </location>
    <ligand>
        <name>substrate</name>
    </ligand>
</feature>
<dbReference type="NCBIfam" id="TIGR00042">
    <property type="entry name" value="RdgB/HAM1 family non-canonical purine NTP pyrophosphatase"/>
    <property type="match status" value="1"/>
</dbReference>
<dbReference type="InterPro" id="IPR036345">
    <property type="entry name" value="ExoRNase_PH_dom2_sf"/>
</dbReference>
<evidence type="ECO:0000256" key="7">
    <source>
        <dbReference type="ARBA" id="ARBA00023080"/>
    </source>
</evidence>
<dbReference type="GO" id="GO:0036220">
    <property type="term" value="F:ITP diphosphatase activity"/>
    <property type="evidence" value="ECO:0007669"/>
    <property type="project" value="UniProtKB-UniRule"/>
</dbReference>
<name>S0P4Z2_9ENTE</name>
<dbReference type="HAMAP" id="MF_01405">
    <property type="entry name" value="Non_canon_purine_NTPase"/>
    <property type="match status" value="1"/>
</dbReference>
<dbReference type="InterPro" id="IPR027408">
    <property type="entry name" value="PNPase/RNase_PH_dom_sf"/>
</dbReference>
<feature type="binding site" evidence="10">
    <location>
        <begin position="404"/>
        <end position="405"/>
    </location>
    <ligand>
        <name>substrate</name>
    </ligand>
</feature>
<dbReference type="EC" id="3.6.1.66" evidence="10"/>
<evidence type="ECO:0000256" key="11">
    <source>
        <dbReference type="RuleBase" id="RU003781"/>
    </source>
</evidence>
<evidence type="ECO:0000256" key="2">
    <source>
        <dbReference type="ARBA" id="ARBA00011738"/>
    </source>
</evidence>
<protein>
    <recommendedName>
        <fullName evidence="10">dITP/XTP pyrophosphatase</fullName>
        <ecNumber evidence="10">3.6.1.66</ecNumber>
    </recommendedName>
    <alternativeName>
        <fullName evidence="10">Non-canonical purine NTP pyrophosphatase</fullName>
    </alternativeName>
    <alternativeName>
        <fullName evidence="10">Non-standard purine NTP pyrophosphatase</fullName>
    </alternativeName>
    <alternativeName>
        <fullName evidence="10">Nucleoside-triphosphate diphosphatase</fullName>
    </alternativeName>
    <alternativeName>
        <fullName evidence="10">Nucleoside-triphosphate pyrophosphatase</fullName>
        <shortName evidence="10">NTPase</shortName>
    </alternativeName>
</protein>
<dbReference type="Gene3D" id="3.30.230.70">
    <property type="entry name" value="GHMP Kinase, N-terminal domain"/>
    <property type="match status" value="1"/>
</dbReference>
<evidence type="ECO:0000256" key="1">
    <source>
        <dbReference type="ARBA" id="ARBA00008023"/>
    </source>
</evidence>
<feature type="binding site" evidence="10">
    <location>
        <position position="294"/>
    </location>
    <ligand>
        <name>substrate</name>
    </ligand>
</feature>
<dbReference type="SUPFAM" id="SSF54211">
    <property type="entry name" value="Ribosomal protein S5 domain 2-like"/>
    <property type="match status" value="1"/>
</dbReference>
<comment type="subunit">
    <text evidence="2 10">Homodimer.</text>
</comment>
<dbReference type="Gene3D" id="3.90.950.10">
    <property type="match status" value="1"/>
</dbReference>
<evidence type="ECO:0000313" key="13">
    <source>
        <dbReference type="Proteomes" id="UP000015961"/>
    </source>
</evidence>
<dbReference type="InterPro" id="IPR029001">
    <property type="entry name" value="ITPase-like_fam"/>
</dbReference>
<feature type="binding site" evidence="10">
    <location>
        <position position="264"/>
    </location>
    <ligand>
        <name>Mg(2+)</name>
        <dbReference type="ChEBI" id="CHEBI:18420"/>
    </ligand>
</feature>
<evidence type="ECO:0000313" key="12">
    <source>
        <dbReference type="EMBL" id="EOT83868.1"/>
    </source>
</evidence>
<dbReference type="GO" id="GO:0009117">
    <property type="term" value="P:nucleotide metabolic process"/>
    <property type="evidence" value="ECO:0007669"/>
    <property type="project" value="UniProtKB-KW"/>
</dbReference>
<dbReference type="GO" id="GO:0009146">
    <property type="term" value="P:purine nucleoside triphosphate catabolic process"/>
    <property type="evidence" value="ECO:0007669"/>
    <property type="project" value="UniProtKB-UniRule"/>
</dbReference>
<keyword evidence="3 10" id="KW-0479">Metal-binding</keyword>
<dbReference type="GO" id="GO:0046872">
    <property type="term" value="F:metal ion binding"/>
    <property type="evidence" value="ECO:0007669"/>
    <property type="project" value="UniProtKB-KW"/>
</dbReference>
<dbReference type="FunFam" id="3.90.950.10:FF:000001">
    <property type="entry name" value="dITP/XTP pyrophosphatase"/>
    <property type="match status" value="1"/>
</dbReference>
<keyword evidence="5 10" id="KW-0378">Hydrolase</keyword>
<dbReference type="SUPFAM" id="SSF52972">
    <property type="entry name" value="ITPase-like"/>
    <property type="match status" value="1"/>
</dbReference>
<dbReference type="GO" id="GO:0036222">
    <property type="term" value="F:XTP diphosphatase activity"/>
    <property type="evidence" value="ECO:0007669"/>
    <property type="project" value="UniProtKB-UniRule"/>
</dbReference>
<evidence type="ECO:0000256" key="5">
    <source>
        <dbReference type="ARBA" id="ARBA00022801"/>
    </source>
</evidence>
<keyword evidence="13" id="KW-1185">Reference proteome</keyword>
<comment type="similarity">
    <text evidence="1 10 11">Belongs to the HAM1 NTPase family.</text>
</comment>
<gene>
    <name evidence="12" type="ORF">I573_01593</name>
</gene>
<dbReference type="OrthoDB" id="9807456at2"/>
<keyword evidence="6 10" id="KW-0460">Magnesium</keyword>
<dbReference type="GO" id="GO:0000166">
    <property type="term" value="F:nucleotide binding"/>
    <property type="evidence" value="ECO:0007669"/>
    <property type="project" value="UniProtKB-KW"/>
</dbReference>
<comment type="catalytic activity">
    <reaction evidence="9 10">
        <text>XTP + H2O = XMP + diphosphate + H(+)</text>
        <dbReference type="Rhea" id="RHEA:28610"/>
        <dbReference type="ChEBI" id="CHEBI:15377"/>
        <dbReference type="ChEBI" id="CHEBI:15378"/>
        <dbReference type="ChEBI" id="CHEBI:33019"/>
        <dbReference type="ChEBI" id="CHEBI:57464"/>
        <dbReference type="ChEBI" id="CHEBI:61314"/>
        <dbReference type="EC" id="3.6.1.66"/>
    </reaction>
</comment>
<reference evidence="12 13" key="1">
    <citation type="submission" date="2013-03" db="EMBL/GenBank/DDBJ databases">
        <title>The Genome Sequence of Enterococcus sulfureus ATCC_49903 (PacBio/Illumina hybrid assembly).</title>
        <authorList>
            <consortium name="The Broad Institute Genomics Platform"/>
            <consortium name="The Broad Institute Genome Sequencing Center for Infectious Disease"/>
            <person name="Earl A."/>
            <person name="Russ C."/>
            <person name="Gilmore M."/>
            <person name="Surin D."/>
            <person name="Walker B."/>
            <person name="Young S."/>
            <person name="Zeng Q."/>
            <person name="Gargeya S."/>
            <person name="Fitzgerald M."/>
            <person name="Haas B."/>
            <person name="Abouelleil A."/>
            <person name="Allen A.W."/>
            <person name="Alvarado L."/>
            <person name="Arachchi H.M."/>
            <person name="Berlin A.M."/>
            <person name="Chapman S.B."/>
            <person name="Gainer-Dewar J."/>
            <person name="Goldberg J."/>
            <person name="Griggs A."/>
            <person name="Gujja S."/>
            <person name="Hansen M."/>
            <person name="Howarth C."/>
            <person name="Imamovic A."/>
            <person name="Ireland A."/>
            <person name="Larimer J."/>
            <person name="McCowan C."/>
            <person name="Murphy C."/>
            <person name="Pearson M."/>
            <person name="Poon T.W."/>
            <person name="Priest M."/>
            <person name="Roberts A."/>
            <person name="Saif S."/>
            <person name="Shea T."/>
            <person name="Sisk P."/>
            <person name="Sykes S."/>
            <person name="Wortman J."/>
            <person name="Nusbaum C."/>
            <person name="Birren B."/>
        </authorList>
    </citation>
    <scope>NUCLEOTIDE SEQUENCE [LARGE SCALE GENOMIC DNA]</scope>
    <source>
        <strain evidence="12 13">ATCC 49903</strain>
    </source>
</reference>
<feature type="active site" description="Proton acceptor" evidence="10">
    <location>
        <position position="293"/>
    </location>
</feature>
<feature type="binding site" evidence="10">
    <location>
        <begin position="376"/>
        <end position="379"/>
    </location>
    <ligand>
        <name>substrate</name>
    </ligand>
</feature>
<dbReference type="InterPro" id="IPR020922">
    <property type="entry name" value="dITP/XTP_pyrophosphatase"/>
</dbReference>
<evidence type="ECO:0000256" key="9">
    <source>
        <dbReference type="ARBA" id="ARBA00052017"/>
    </source>
</evidence>
<comment type="caution">
    <text evidence="12">The sequence shown here is derived from an EMBL/GenBank/DDBJ whole genome shotgun (WGS) entry which is preliminary data.</text>
</comment>
<evidence type="ECO:0000256" key="8">
    <source>
        <dbReference type="ARBA" id="ARBA00051875"/>
    </source>
</evidence>
<dbReference type="NCBIfam" id="NF011397">
    <property type="entry name" value="PRK14822.1"/>
    <property type="match status" value="1"/>
</dbReference>
<organism evidence="12 13">
    <name type="scientific">Enterococcus sulfureus ATCC 49903</name>
    <dbReference type="NCBI Taxonomy" id="1140003"/>
    <lineage>
        <taxon>Bacteria</taxon>
        <taxon>Bacillati</taxon>
        <taxon>Bacillota</taxon>
        <taxon>Bacilli</taxon>
        <taxon>Lactobacillales</taxon>
        <taxon>Enterococcaceae</taxon>
        <taxon>Enterococcus</taxon>
    </lineage>
</organism>
<accession>S0P4Z2</accession>
<dbReference type="EMBL" id="ASWO01000005">
    <property type="protein sequence ID" value="EOT83868.1"/>
    <property type="molecule type" value="Genomic_DNA"/>
</dbReference>
<dbReference type="GO" id="GO:0035870">
    <property type="term" value="F:dITP diphosphatase activity"/>
    <property type="evidence" value="ECO:0007669"/>
    <property type="project" value="UniProtKB-UniRule"/>
</dbReference>
<keyword evidence="4 10" id="KW-0547">Nucleotide-binding</keyword>
<dbReference type="CDD" id="cd00515">
    <property type="entry name" value="HAM1"/>
    <property type="match status" value="1"/>
</dbReference>
<feature type="binding site" evidence="10">
    <location>
        <position position="293"/>
    </location>
    <ligand>
        <name>Mg(2+)</name>
        <dbReference type="ChEBI" id="CHEBI:18420"/>
    </ligand>
</feature>
<sequence>MRYNGRYAFDHREVSFTTQDKKYPFATITYTQGETKLTISLVDCDTPAASILYFPEDATALDEVTRQHTAAELSRNLDQLLQKIVISEQPFAFKVIVTITQADGSLTAATINALYLVLKQAIAKQAMSKQETFALVDDFAAVTLAQQEAEILVDPDAFEEAQARFSTTIVMCKDGRFLEWYNQSSEAFRIERINESFIFGQRAAESLLAELMTTSQQEVPTLEDKTIMIATNNQGKAKEFEALFAQAGYKIKTLADYPELPEVEETGQTFAENARLKAETIAQQLNIPVLADDSGLKVDALNGLPGVYSARFAGLQKSDAANNAKLLHELTDVPDEARTAQFHCTLAFAAPKHETLVVSAEWPGVIGRIPRGEHGFGYDPLFIVPDTNKTAAELTGPEKNAISHRGQAMTKLAAVWQEWLEGDEK</sequence>
<evidence type="ECO:0000256" key="4">
    <source>
        <dbReference type="ARBA" id="ARBA00022741"/>
    </source>
</evidence>
<dbReference type="GO" id="GO:0005829">
    <property type="term" value="C:cytosol"/>
    <property type="evidence" value="ECO:0007669"/>
    <property type="project" value="TreeGrafter"/>
</dbReference>
<dbReference type="InterPro" id="IPR020568">
    <property type="entry name" value="Ribosomal_Su5_D2-typ_SF"/>
</dbReference>
<dbReference type="PANTHER" id="PTHR11067">
    <property type="entry name" value="INOSINE TRIPHOSPHATE PYROPHOSPHATASE/HAM1 PROTEIN"/>
    <property type="match status" value="1"/>
</dbReference>
<evidence type="ECO:0000256" key="6">
    <source>
        <dbReference type="ARBA" id="ARBA00022842"/>
    </source>
</evidence>
<dbReference type="SUPFAM" id="SSF55666">
    <property type="entry name" value="Ribonuclease PH domain 2-like"/>
    <property type="match status" value="1"/>
</dbReference>
<dbReference type="Proteomes" id="UP000015961">
    <property type="component" value="Unassembled WGS sequence"/>
</dbReference>